<keyword evidence="8" id="KW-0560">Oxidoreductase</keyword>
<reference evidence="13 14" key="1">
    <citation type="submission" date="2014-12" db="EMBL/GenBank/DDBJ databases">
        <title>Complete genome sequences of three Vibrio cholerae specific bacteriophages.</title>
        <authorList>
            <person name="Bhandare S.G."/>
            <person name="Warry A."/>
            <person name="Emes R.D."/>
            <person name="Hooton S.P.T."/>
            <person name="Barrow P.A."/>
            <person name="Atterbury R.J."/>
        </authorList>
    </citation>
    <scope>NUCLEOTIDE SEQUENCE [LARGE SCALE GENOMIC DNA]</scope>
</reference>
<dbReference type="NCBIfam" id="NF008335">
    <property type="entry name" value="PRK11121.1"/>
    <property type="match status" value="1"/>
</dbReference>
<proteinExistence type="inferred from homology"/>
<dbReference type="InterPro" id="IPR034457">
    <property type="entry name" value="Organic_radical-activating"/>
</dbReference>
<dbReference type="SUPFAM" id="SSF102114">
    <property type="entry name" value="Radical SAM enzymes"/>
    <property type="match status" value="1"/>
</dbReference>
<dbReference type="EMBL" id="KP280063">
    <property type="protein sequence ID" value="AJF40854.1"/>
    <property type="molecule type" value="Genomic_DNA"/>
</dbReference>
<dbReference type="GeneID" id="26634065"/>
<dbReference type="NCBIfam" id="TIGR02491">
    <property type="entry name" value="NrdG"/>
    <property type="match status" value="1"/>
</dbReference>
<dbReference type="KEGG" id="vg:26634065"/>
<dbReference type="SFLD" id="SFLDG01066">
    <property type="entry name" value="organic_radical-activating_enz"/>
    <property type="match status" value="1"/>
</dbReference>
<dbReference type="GO" id="GO:0051539">
    <property type="term" value="F:4 iron, 4 sulfur cluster binding"/>
    <property type="evidence" value="ECO:0007669"/>
    <property type="project" value="UniProtKB-KW"/>
</dbReference>
<protein>
    <recommendedName>
        <fullName evidence="4">Anaerobic ribonucleoside-triphosphate reductase-activating protein</fullName>
    </recommendedName>
    <alternativeName>
        <fullName evidence="11">Class III anaerobic ribonucleotide reductase small component</fullName>
    </alternativeName>
</protein>
<dbReference type="InterPro" id="IPR001989">
    <property type="entry name" value="Radical_activat_CS"/>
</dbReference>
<keyword evidence="10" id="KW-0411">Iron-sulfur</keyword>
<comment type="catalytic activity">
    <reaction evidence="12">
        <text>glycyl-[protein] + reduced [flavodoxin] + S-adenosyl-L-methionine = glycin-2-yl radical-[protein] + semiquinone [flavodoxin] + 5'-deoxyadenosine + L-methionine + H(+)</text>
        <dbReference type="Rhea" id="RHEA:61976"/>
        <dbReference type="Rhea" id="RHEA-COMP:10622"/>
        <dbReference type="Rhea" id="RHEA-COMP:14480"/>
        <dbReference type="Rhea" id="RHEA-COMP:15993"/>
        <dbReference type="Rhea" id="RHEA-COMP:15994"/>
        <dbReference type="ChEBI" id="CHEBI:15378"/>
        <dbReference type="ChEBI" id="CHEBI:17319"/>
        <dbReference type="ChEBI" id="CHEBI:29947"/>
        <dbReference type="ChEBI" id="CHEBI:32722"/>
        <dbReference type="ChEBI" id="CHEBI:57618"/>
        <dbReference type="ChEBI" id="CHEBI:57844"/>
        <dbReference type="ChEBI" id="CHEBI:59789"/>
        <dbReference type="ChEBI" id="CHEBI:140311"/>
    </reaction>
</comment>
<sequence>MNYLKYLPIDVVNGKGTRCVLFVSGCSHGCKGCYNQSSWNPSSGFPFTKELEDKIISDLLDTKVPRKGITLSGGDPLHKRNFASVLRLCKRIKSECPTKDIWLYTGYTFEEVLDSNFREILDYVDVLVDGRYEESLRDPSLAFRGSSNQRIIYLEKQH</sequence>
<keyword evidence="6" id="KW-0949">S-adenosyl-L-methionine</keyword>
<organism evidence="13 14">
    <name type="scientific">Vibrio phage phi 3</name>
    <dbReference type="NCBI Taxonomy" id="1589298"/>
    <lineage>
        <taxon>Viruses</taxon>
        <taxon>Duplodnaviria</taxon>
        <taxon>Heunggongvirae</taxon>
        <taxon>Uroviricota</taxon>
        <taxon>Caudoviricetes</taxon>
        <taxon>Demerecviridae</taxon>
        <taxon>Ermolyevavirinae</taxon>
        <taxon>Jesfedecavirus</taxon>
        <taxon>Jesfedecavirus phi3</taxon>
    </lineage>
</organism>
<dbReference type="CDD" id="cd01335">
    <property type="entry name" value="Radical_SAM"/>
    <property type="match status" value="1"/>
</dbReference>
<evidence type="ECO:0000256" key="10">
    <source>
        <dbReference type="ARBA" id="ARBA00023014"/>
    </source>
</evidence>
<dbReference type="SFLD" id="SFLDS00029">
    <property type="entry name" value="Radical_SAM"/>
    <property type="match status" value="1"/>
</dbReference>
<dbReference type="GO" id="GO:0004748">
    <property type="term" value="F:ribonucleoside-diphosphate reductase activity, thioredoxin disulfide as acceptor"/>
    <property type="evidence" value="ECO:0007669"/>
    <property type="project" value="TreeGrafter"/>
</dbReference>
<accession>A0A0B5HAR9</accession>
<dbReference type="PROSITE" id="PS01087">
    <property type="entry name" value="RADICAL_ACTIVATING"/>
    <property type="match status" value="1"/>
</dbReference>
<evidence type="ECO:0000313" key="14">
    <source>
        <dbReference type="Proteomes" id="UP000031804"/>
    </source>
</evidence>
<evidence type="ECO:0000256" key="12">
    <source>
        <dbReference type="ARBA" id="ARBA00047365"/>
    </source>
</evidence>
<gene>
    <name evidence="13" type="ORF">SBVP3_0087</name>
</gene>
<dbReference type="Gene3D" id="3.20.20.70">
    <property type="entry name" value="Aldolase class I"/>
    <property type="match status" value="1"/>
</dbReference>
<evidence type="ECO:0000256" key="5">
    <source>
        <dbReference type="ARBA" id="ARBA00022485"/>
    </source>
</evidence>
<evidence type="ECO:0000256" key="11">
    <source>
        <dbReference type="ARBA" id="ARBA00033436"/>
    </source>
</evidence>
<comment type="similarity">
    <text evidence="3">Belongs to the organic radical-activating enzymes family.</text>
</comment>
<dbReference type="InterPro" id="IPR058240">
    <property type="entry name" value="rSAM_sf"/>
</dbReference>
<evidence type="ECO:0000256" key="3">
    <source>
        <dbReference type="ARBA" id="ARBA00009777"/>
    </source>
</evidence>
<evidence type="ECO:0000256" key="2">
    <source>
        <dbReference type="ARBA" id="ARBA00003852"/>
    </source>
</evidence>
<keyword evidence="5" id="KW-0004">4Fe-4S</keyword>
<dbReference type="GO" id="GO:0046872">
    <property type="term" value="F:metal ion binding"/>
    <property type="evidence" value="ECO:0007669"/>
    <property type="project" value="UniProtKB-KW"/>
</dbReference>
<comment type="function">
    <text evidence="2">Activation of anaerobic ribonucleoside-triphosphate reductase under anaerobic conditions by generation of an organic free radical, using S-adenosylmethionine and reduced flavodoxin as cosubstrates to produce 5'-deoxy-adenosine.</text>
</comment>
<evidence type="ECO:0000256" key="1">
    <source>
        <dbReference type="ARBA" id="ARBA00001966"/>
    </source>
</evidence>
<evidence type="ECO:0000256" key="8">
    <source>
        <dbReference type="ARBA" id="ARBA00023002"/>
    </source>
</evidence>
<dbReference type="RefSeq" id="YP_009207552.1">
    <property type="nucleotide sequence ID" value="NC_028895.1"/>
</dbReference>
<evidence type="ECO:0000256" key="9">
    <source>
        <dbReference type="ARBA" id="ARBA00023004"/>
    </source>
</evidence>
<dbReference type="Proteomes" id="UP000031804">
    <property type="component" value="Segment"/>
</dbReference>
<dbReference type="OrthoDB" id="10167at10239"/>
<dbReference type="InterPro" id="IPR013785">
    <property type="entry name" value="Aldolase_TIM"/>
</dbReference>
<evidence type="ECO:0000256" key="7">
    <source>
        <dbReference type="ARBA" id="ARBA00022723"/>
    </source>
</evidence>
<dbReference type="SFLD" id="SFLDG01063">
    <property type="entry name" value="activating_enzymes__group_1"/>
    <property type="match status" value="1"/>
</dbReference>
<dbReference type="PANTHER" id="PTHR30352:SF2">
    <property type="entry name" value="ANAEROBIC RIBONUCLEOSIDE-TRIPHOSPHATE REDUCTASE-ACTIVATING PROTEIN"/>
    <property type="match status" value="1"/>
</dbReference>
<dbReference type="InterPro" id="IPR007197">
    <property type="entry name" value="rSAM"/>
</dbReference>
<dbReference type="Pfam" id="PF13353">
    <property type="entry name" value="Fer4_12"/>
    <property type="match status" value="1"/>
</dbReference>
<dbReference type="PIRSF" id="PIRSF000368">
    <property type="entry name" value="NrdG"/>
    <property type="match status" value="1"/>
</dbReference>
<keyword evidence="14" id="KW-1185">Reference proteome</keyword>
<keyword evidence="9" id="KW-0408">Iron</keyword>
<name>A0A0B5HAR9_9CAUD</name>
<dbReference type="SFLD" id="SFLDF00299">
    <property type="entry name" value="anaerobic_ribonucleoside-triph"/>
    <property type="match status" value="1"/>
</dbReference>
<keyword evidence="7" id="KW-0479">Metal-binding</keyword>
<evidence type="ECO:0000256" key="4">
    <source>
        <dbReference type="ARBA" id="ARBA00014281"/>
    </source>
</evidence>
<evidence type="ECO:0000313" key="13">
    <source>
        <dbReference type="EMBL" id="AJF40854.1"/>
    </source>
</evidence>
<dbReference type="PANTHER" id="PTHR30352">
    <property type="entry name" value="PYRUVATE FORMATE-LYASE-ACTIVATING ENZYME"/>
    <property type="match status" value="1"/>
</dbReference>
<dbReference type="InterPro" id="IPR012837">
    <property type="entry name" value="NrdG"/>
</dbReference>
<comment type="cofactor">
    <cofactor evidence="1">
        <name>[4Fe-4S] cluster</name>
        <dbReference type="ChEBI" id="CHEBI:49883"/>
    </cofactor>
</comment>
<evidence type="ECO:0000256" key="6">
    <source>
        <dbReference type="ARBA" id="ARBA00022691"/>
    </source>
</evidence>
<dbReference type="GO" id="GO:0043365">
    <property type="term" value="F:[formate-C-acetyltransferase]-activating enzyme activity"/>
    <property type="evidence" value="ECO:0007669"/>
    <property type="project" value="InterPro"/>
</dbReference>